<comment type="caution">
    <text evidence="2">The sequence shown here is derived from an EMBL/GenBank/DDBJ whole genome shotgun (WGS) entry which is preliminary data.</text>
</comment>
<reference evidence="2 3" key="1">
    <citation type="submission" date="2015-12" db="EMBL/GenBank/DDBJ databases">
        <title>Draft genome sequence of Moniliophthora roreri, the causal agent of frosty pod rot of cacao.</title>
        <authorList>
            <person name="Aime M.C."/>
            <person name="Diaz-Valderrama J.R."/>
            <person name="Kijpornyongpan T."/>
            <person name="Phillips-Mora W."/>
        </authorList>
    </citation>
    <scope>NUCLEOTIDE SEQUENCE [LARGE SCALE GENOMIC DNA]</scope>
    <source>
        <strain evidence="2 3">MCA 2952</strain>
    </source>
</reference>
<gene>
    <name evidence="2" type="ORF">WG66_6596</name>
</gene>
<dbReference type="Proteomes" id="UP000054988">
    <property type="component" value="Unassembled WGS sequence"/>
</dbReference>
<evidence type="ECO:0000313" key="2">
    <source>
        <dbReference type="EMBL" id="KTB40831.1"/>
    </source>
</evidence>
<evidence type="ECO:0000256" key="1">
    <source>
        <dbReference type="SAM" id="MobiDB-lite"/>
    </source>
</evidence>
<protein>
    <submittedName>
        <fullName evidence="2">Uncharacterized protein</fullName>
    </submittedName>
</protein>
<proteinExistence type="predicted"/>
<sequence length="111" mass="12141">MASQDPPKTPVKPTGNTLLGTPGNMGSAGRSQDMESFNTDVVAPLLLHDLKLLQTFRLEDFLIAKLEEIRKPGVSIGGKDLLDKAFQAVTRYANGEEGGTDIEIMKENRRK</sequence>
<dbReference type="AlphaFoldDB" id="A0A0W0FWU9"/>
<dbReference type="EMBL" id="LATX01001545">
    <property type="protein sequence ID" value="KTB40831.1"/>
    <property type="molecule type" value="Genomic_DNA"/>
</dbReference>
<accession>A0A0W0FWU9</accession>
<feature type="region of interest" description="Disordered" evidence="1">
    <location>
        <begin position="1"/>
        <end position="32"/>
    </location>
</feature>
<evidence type="ECO:0000313" key="3">
    <source>
        <dbReference type="Proteomes" id="UP000054988"/>
    </source>
</evidence>
<name>A0A0W0FWU9_MONRR</name>
<organism evidence="2 3">
    <name type="scientific">Moniliophthora roreri</name>
    <name type="common">Frosty pod rot fungus</name>
    <name type="synonym">Monilia roreri</name>
    <dbReference type="NCBI Taxonomy" id="221103"/>
    <lineage>
        <taxon>Eukaryota</taxon>
        <taxon>Fungi</taxon>
        <taxon>Dikarya</taxon>
        <taxon>Basidiomycota</taxon>
        <taxon>Agaricomycotina</taxon>
        <taxon>Agaricomycetes</taxon>
        <taxon>Agaricomycetidae</taxon>
        <taxon>Agaricales</taxon>
        <taxon>Marasmiineae</taxon>
        <taxon>Marasmiaceae</taxon>
        <taxon>Moniliophthora</taxon>
    </lineage>
</organism>